<dbReference type="Proteomes" id="UP000662314">
    <property type="component" value="Unassembled WGS sequence"/>
</dbReference>
<dbReference type="EMBL" id="JAECZA010000238">
    <property type="protein sequence ID" value="MBH8576758.1"/>
    <property type="molecule type" value="Genomic_DNA"/>
</dbReference>
<reference evidence="2 3" key="1">
    <citation type="journal article" date="2021" name="Int. J. Syst. Evol. Microbiol.">
        <title>Amazonocrinis nigriterrae gen. nov., sp. nov., Atlanticothrix silvestris gen. nov., sp. nov. and Dendronalium phyllosphericum gen. nov., sp. nov., nostocacean cyanobacteria from Brazilian environments.</title>
        <authorList>
            <person name="Alvarenga D.O."/>
            <person name="Andreote A.P.D."/>
            <person name="Branco L.H.Z."/>
            <person name="Delbaje E."/>
            <person name="Cruz R.B."/>
            <person name="Varani A.M."/>
            <person name="Fiore M.F."/>
        </authorList>
    </citation>
    <scope>NUCLEOTIDE SEQUENCE [LARGE SCALE GENOMIC DNA]</scope>
    <source>
        <strain evidence="2 3">CENA369</strain>
    </source>
</reference>
<accession>A0A8J7IAH8</accession>
<dbReference type="InterPro" id="IPR016181">
    <property type="entry name" value="Acyl_CoA_acyltransferase"/>
</dbReference>
<dbReference type="PROSITE" id="PS51186">
    <property type="entry name" value="GNAT"/>
    <property type="match status" value="1"/>
</dbReference>
<evidence type="ECO:0000259" key="1">
    <source>
        <dbReference type="PROSITE" id="PS51186"/>
    </source>
</evidence>
<sequence>MVSVQLAKSDSQIIECFPVMFQLRLHLEQAKFIEQVRYQMKEGYQLAFLQVDGLTIAVAGFRVSTCLSLGKFLYIDDLVVEELKRSQGYGQQLFQWLIEYAKNHNCKYLSLDSGVQRFQAHRFYLIQNMNITSHHFAMEL</sequence>
<gene>
    <name evidence="2" type="ORF">I8752_27960</name>
</gene>
<dbReference type="CDD" id="cd04301">
    <property type="entry name" value="NAT_SF"/>
    <property type="match status" value="1"/>
</dbReference>
<dbReference type="Pfam" id="PF00583">
    <property type="entry name" value="Acetyltransf_1"/>
    <property type="match status" value="1"/>
</dbReference>
<evidence type="ECO:0000313" key="2">
    <source>
        <dbReference type="EMBL" id="MBH8576758.1"/>
    </source>
</evidence>
<dbReference type="InterPro" id="IPR000182">
    <property type="entry name" value="GNAT_dom"/>
</dbReference>
<dbReference type="AlphaFoldDB" id="A0A8J7IAH8"/>
<dbReference type="SUPFAM" id="SSF55729">
    <property type="entry name" value="Acyl-CoA N-acyltransferases (Nat)"/>
    <property type="match status" value="1"/>
</dbReference>
<protein>
    <submittedName>
        <fullName evidence="2">GNAT family N-acetyltransferase</fullName>
    </submittedName>
</protein>
<comment type="caution">
    <text evidence="2">The sequence shown here is derived from an EMBL/GenBank/DDBJ whole genome shotgun (WGS) entry which is preliminary data.</text>
</comment>
<name>A0A8J7IAH8_9NOST</name>
<dbReference type="GO" id="GO:0016747">
    <property type="term" value="F:acyltransferase activity, transferring groups other than amino-acyl groups"/>
    <property type="evidence" value="ECO:0007669"/>
    <property type="project" value="InterPro"/>
</dbReference>
<dbReference type="Gene3D" id="3.40.630.30">
    <property type="match status" value="1"/>
</dbReference>
<keyword evidence="3" id="KW-1185">Reference proteome</keyword>
<organism evidence="2 3">
    <name type="scientific">Dendronalium phyllosphericum CENA369</name>
    <dbReference type="NCBI Taxonomy" id="1725256"/>
    <lineage>
        <taxon>Bacteria</taxon>
        <taxon>Bacillati</taxon>
        <taxon>Cyanobacteriota</taxon>
        <taxon>Cyanophyceae</taxon>
        <taxon>Nostocales</taxon>
        <taxon>Nostocaceae</taxon>
        <taxon>Dendronalium</taxon>
        <taxon>Dendronalium phyllosphericum</taxon>
    </lineage>
</organism>
<feature type="domain" description="N-acetyltransferase" evidence="1">
    <location>
        <begin position="11"/>
        <end position="140"/>
    </location>
</feature>
<proteinExistence type="predicted"/>
<evidence type="ECO:0000313" key="3">
    <source>
        <dbReference type="Proteomes" id="UP000662314"/>
    </source>
</evidence>